<accession>A0A6C0JM01</accession>
<evidence type="ECO:0000313" key="1">
    <source>
        <dbReference type="EMBL" id="QHU06702.1"/>
    </source>
</evidence>
<organism evidence="1">
    <name type="scientific">viral metagenome</name>
    <dbReference type="NCBI Taxonomy" id="1070528"/>
    <lineage>
        <taxon>unclassified sequences</taxon>
        <taxon>metagenomes</taxon>
        <taxon>organismal metagenomes</taxon>
    </lineage>
</organism>
<protein>
    <submittedName>
        <fullName evidence="1">Uncharacterized protein</fullName>
    </submittedName>
</protein>
<dbReference type="EMBL" id="MN740667">
    <property type="protein sequence ID" value="QHU06702.1"/>
    <property type="molecule type" value="Genomic_DNA"/>
</dbReference>
<sequence>MSNIEKARRELKISGYVHPTAKPSGSFNPYKTFNTESKKSDYETAKSKSCYATFTDKESVANGCPTCGGDALYVCECELKDKQCSKGHVWYLNKSGHIRKGDPHDDE</sequence>
<reference evidence="1" key="1">
    <citation type="journal article" date="2020" name="Nature">
        <title>Giant virus diversity and host interactions through global metagenomics.</title>
        <authorList>
            <person name="Schulz F."/>
            <person name="Roux S."/>
            <person name="Paez-Espino D."/>
            <person name="Jungbluth S."/>
            <person name="Walsh D.A."/>
            <person name="Denef V.J."/>
            <person name="McMahon K.D."/>
            <person name="Konstantinidis K.T."/>
            <person name="Eloe-Fadrosh E.A."/>
            <person name="Kyrpides N.C."/>
            <person name="Woyke T."/>
        </authorList>
    </citation>
    <scope>NUCLEOTIDE SEQUENCE</scope>
    <source>
        <strain evidence="1">GVMAG-S-1038524-41</strain>
    </source>
</reference>
<dbReference type="AlphaFoldDB" id="A0A6C0JM01"/>
<name>A0A6C0JM01_9ZZZZ</name>
<proteinExistence type="predicted"/>